<evidence type="ECO:0000313" key="4">
    <source>
        <dbReference type="Proteomes" id="UP001249851"/>
    </source>
</evidence>
<proteinExistence type="predicted"/>
<name>A0AAD9QBX4_ACRCE</name>
<feature type="region of interest" description="Disordered" evidence="2">
    <location>
        <begin position="1"/>
        <end position="31"/>
    </location>
</feature>
<comment type="caution">
    <text evidence="3">The sequence shown here is derived from an EMBL/GenBank/DDBJ whole genome shotgun (WGS) entry which is preliminary data.</text>
</comment>
<reference evidence="3" key="2">
    <citation type="journal article" date="2023" name="Science">
        <title>Genomic signatures of disease resistance in endangered staghorn corals.</title>
        <authorList>
            <person name="Vollmer S.V."/>
            <person name="Selwyn J.D."/>
            <person name="Despard B.A."/>
            <person name="Roesel C.L."/>
        </authorList>
    </citation>
    <scope>NUCLEOTIDE SEQUENCE</scope>
    <source>
        <strain evidence="3">K2</strain>
    </source>
</reference>
<evidence type="ECO:0000256" key="2">
    <source>
        <dbReference type="SAM" id="MobiDB-lite"/>
    </source>
</evidence>
<sequence>MDYSASSSPAKRAKYGVPKSPTATPLSSSTTNYTGYIQDVQEVQESKSSKNLYFDISLLTAKDKTQLVRVIVQRGESSKRQLFLQKMQTQQPVTLSNLQVASSNMVFLNRGTVIQDAPPHSIQFHFQPLAPMTSTPVETILKNHNSGNFTVSGRIKWLAEPYKPEHATKMVREAEITDPTGSINLSAWDNHIQQIEDNQFYTVTACKLKHYFGKCLATTVNTTITEAQEQDISHVEPSHKHANRDQHFSVTAFPKIVGNFLQEDIMQYKDNIDNLTEKLLLLENVDFELSQNSKLVISMKAHALSSQEK</sequence>
<accession>A0AAD9QBX4</accession>
<reference evidence="3" key="1">
    <citation type="journal article" date="2023" name="G3 (Bethesda)">
        <title>Whole genome assembly and annotation of the endangered Caribbean coral Acropora cervicornis.</title>
        <authorList>
            <person name="Selwyn J.D."/>
            <person name="Vollmer S.V."/>
        </authorList>
    </citation>
    <scope>NUCLEOTIDE SEQUENCE</scope>
    <source>
        <strain evidence="3">K2</strain>
    </source>
</reference>
<gene>
    <name evidence="3" type="ORF">P5673_019106</name>
</gene>
<dbReference type="SUPFAM" id="SSF50249">
    <property type="entry name" value="Nucleic acid-binding proteins"/>
    <property type="match status" value="1"/>
</dbReference>
<dbReference type="Gene3D" id="2.40.50.140">
    <property type="entry name" value="Nucleic acid-binding proteins"/>
    <property type="match status" value="1"/>
</dbReference>
<feature type="compositionally biased region" description="Low complexity" evidence="2">
    <location>
        <begin position="18"/>
        <end position="31"/>
    </location>
</feature>
<dbReference type="AlphaFoldDB" id="A0AAD9QBX4"/>
<protein>
    <submittedName>
        <fullName evidence="3">Uncharacterized protein</fullName>
    </submittedName>
</protein>
<dbReference type="Proteomes" id="UP001249851">
    <property type="component" value="Unassembled WGS sequence"/>
</dbReference>
<feature type="coiled-coil region" evidence="1">
    <location>
        <begin position="258"/>
        <end position="285"/>
    </location>
</feature>
<evidence type="ECO:0000313" key="3">
    <source>
        <dbReference type="EMBL" id="KAK2558403.1"/>
    </source>
</evidence>
<dbReference type="EMBL" id="JARQWQ010000044">
    <property type="protein sequence ID" value="KAK2558403.1"/>
    <property type="molecule type" value="Genomic_DNA"/>
</dbReference>
<dbReference type="InterPro" id="IPR012340">
    <property type="entry name" value="NA-bd_OB-fold"/>
</dbReference>
<evidence type="ECO:0000256" key="1">
    <source>
        <dbReference type="SAM" id="Coils"/>
    </source>
</evidence>
<keyword evidence="1" id="KW-0175">Coiled coil</keyword>
<organism evidence="3 4">
    <name type="scientific">Acropora cervicornis</name>
    <name type="common">Staghorn coral</name>
    <dbReference type="NCBI Taxonomy" id="6130"/>
    <lineage>
        <taxon>Eukaryota</taxon>
        <taxon>Metazoa</taxon>
        <taxon>Cnidaria</taxon>
        <taxon>Anthozoa</taxon>
        <taxon>Hexacorallia</taxon>
        <taxon>Scleractinia</taxon>
        <taxon>Astrocoeniina</taxon>
        <taxon>Acroporidae</taxon>
        <taxon>Acropora</taxon>
    </lineage>
</organism>
<keyword evidence="4" id="KW-1185">Reference proteome</keyword>